<accession>A0AA41W2C2</accession>
<feature type="compositionally biased region" description="Low complexity" evidence="1">
    <location>
        <begin position="1"/>
        <end position="11"/>
    </location>
</feature>
<proteinExistence type="predicted"/>
<dbReference type="Proteomes" id="UP001177140">
    <property type="component" value="Unassembled WGS sequence"/>
</dbReference>
<keyword evidence="3" id="KW-1185">Reference proteome</keyword>
<evidence type="ECO:0008006" key="4">
    <source>
        <dbReference type="Google" id="ProtNLM"/>
    </source>
</evidence>
<protein>
    <recommendedName>
        <fullName evidence="4">Retrotransposon gag domain-containing protein</fullName>
    </recommendedName>
</protein>
<reference evidence="2" key="1">
    <citation type="submission" date="2022-03" db="EMBL/GenBank/DDBJ databases">
        <title>A functionally conserved STORR gene fusion in Papaver species that diverged 16.8 million years ago.</title>
        <authorList>
            <person name="Catania T."/>
        </authorList>
    </citation>
    <scope>NUCLEOTIDE SEQUENCE</scope>
    <source>
        <strain evidence="2">S-191538</strain>
    </source>
</reference>
<sequence>MPDSGSSSRPTPTKKKKRGLHKRTKTLEQDMVEIAGSVKTIAKAMEKPNKPSHEVDVRRFKKFLGNDHIFHGTEEPTDAEKWLLGIKKELSVIFVPEEFKVRFATYMFHGDADHWWNSIFFGKYFPPTARSAKCMEFMLLEQGDMTVTQLDKKFAELERHGKHLVPTDEHRARKLECALKPPIRDRVVSHRFQRYDELGPNSETKRRTRQEE</sequence>
<gene>
    <name evidence="2" type="ORF">MKW94_008396</name>
</gene>
<dbReference type="AlphaFoldDB" id="A0AA41W2C2"/>
<evidence type="ECO:0000313" key="3">
    <source>
        <dbReference type="Proteomes" id="UP001177140"/>
    </source>
</evidence>
<name>A0AA41W2C2_PAPNU</name>
<organism evidence="2 3">
    <name type="scientific">Papaver nudicaule</name>
    <name type="common">Iceland poppy</name>
    <dbReference type="NCBI Taxonomy" id="74823"/>
    <lineage>
        <taxon>Eukaryota</taxon>
        <taxon>Viridiplantae</taxon>
        <taxon>Streptophyta</taxon>
        <taxon>Embryophyta</taxon>
        <taxon>Tracheophyta</taxon>
        <taxon>Spermatophyta</taxon>
        <taxon>Magnoliopsida</taxon>
        <taxon>Ranunculales</taxon>
        <taxon>Papaveraceae</taxon>
        <taxon>Papaveroideae</taxon>
        <taxon>Papaver</taxon>
    </lineage>
</organism>
<comment type="caution">
    <text evidence="2">The sequence shown here is derived from an EMBL/GenBank/DDBJ whole genome shotgun (WGS) entry which is preliminary data.</text>
</comment>
<evidence type="ECO:0000256" key="1">
    <source>
        <dbReference type="SAM" id="MobiDB-lite"/>
    </source>
</evidence>
<feature type="compositionally biased region" description="Basic residues" evidence="1">
    <location>
        <begin position="12"/>
        <end position="24"/>
    </location>
</feature>
<feature type="region of interest" description="Disordered" evidence="1">
    <location>
        <begin position="1"/>
        <end position="26"/>
    </location>
</feature>
<dbReference type="EMBL" id="JAJJMA010343610">
    <property type="protein sequence ID" value="MCL7051894.1"/>
    <property type="molecule type" value="Genomic_DNA"/>
</dbReference>
<evidence type="ECO:0000313" key="2">
    <source>
        <dbReference type="EMBL" id="MCL7051894.1"/>
    </source>
</evidence>